<dbReference type="RefSeq" id="WP_148896169.1">
    <property type="nucleotide sequence ID" value="NZ_VNIB01000008.1"/>
</dbReference>
<evidence type="ECO:0000256" key="6">
    <source>
        <dbReference type="PIRSR" id="PIRSR000185-3"/>
    </source>
</evidence>
<evidence type="ECO:0000313" key="10">
    <source>
        <dbReference type="EMBL" id="TYO98093.1"/>
    </source>
</evidence>
<evidence type="ECO:0000256" key="3">
    <source>
        <dbReference type="PIRNR" id="PIRNR000185"/>
    </source>
</evidence>
<evidence type="ECO:0000256" key="1">
    <source>
        <dbReference type="ARBA" id="ARBA00006382"/>
    </source>
</evidence>
<keyword evidence="2 3" id="KW-0560">Oxidoreductase</keyword>
<feature type="domain" description="Glutamate/phenylalanine/leucine/valine/L-tryptophan dehydrogenase C-terminal" evidence="9">
    <location>
        <begin position="136"/>
        <end position="362"/>
    </location>
</feature>
<dbReference type="Pfam" id="PF00208">
    <property type="entry name" value="ELFV_dehydrog"/>
    <property type="match status" value="1"/>
</dbReference>
<evidence type="ECO:0000259" key="9">
    <source>
        <dbReference type="SMART" id="SM00839"/>
    </source>
</evidence>
<dbReference type="GO" id="GO:0000166">
    <property type="term" value="F:nucleotide binding"/>
    <property type="evidence" value="ECO:0007669"/>
    <property type="project" value="UniProtKB-KW"/>
</dbReference>
<evidence type="ECO:0000256" key="5">
    <source>
        <dbReference type="PIRSR" id="PIRSR000185-2"/>
    </source>
</evidence>
<keyword evidence="5" id="KW-0520">NAD</keyword>
<gene>
    <name evidence="10" type="ORF">EDC39_10830</name>
</gene>
<dbReference type="GO" id="GO:0006538">
    <property type="term" value="P:L-glutamate catabolic process"/>
    <property type="evidence" value="ECO:0007669"/>
    <property type="project" value="TreeGrafter"/>
</dbReference>
<feature type="binding site" evidence="5">
    <location>
        <position position="176"/>
    </location>
    <ligand>
        <name>NAD(+)</name>
        <dbReference type="ChEBI" id="CHEBI:57540"/>
    </ligand>
</feature>
<feature type="binding site" evidence="5">
    <location>
        <position position="63"/>
    </location>
    <ligand>
        <name>substrate</name>
    </ligand>
</feature>
<dbReference type="SMART" id="SM00839">
    <property type="entry name" value="ELFV_dehydrog"/>
    <property type="match status" value="1"/>
</dbReference>
<dbReference type="PRINTS" id="PR00082">
    <property type="entry name" value="GLFDHDRGNASE"/>
</dbReference>
<dbReference type="GO" id="GO:0004352">
    <property type="term" value="F:glutamate dehydrogenase (NAD+) activity"/>
    <property type="evidence" value="ECO:0007669"/>
    <property type="project" value="TreeGrafter"/>
</dbReference>
<organism evidence="10 11">
    <name type="scientific">Geothermobacter ehrlichii</name>
    <dbReference type="NCBI Taxonomy" id="213224"/>
    <lineage>
        <taxon>Bacteria</taxon>
        <taxon>Pseudomonadati</taxon>
        <taxon>Thermodesulfobacteriota</taxon>
        <taxon>Desulfuromonadia</taxon>
        <taxon>Desulfuromonadales</taxon>
        <taxon>Geothermobacteraceae</taxon>
        <taxon>Geothermobacter</taxon>
    </lineage>
</organism>
<dbReference type="InterPro" id="IPR046346">
    <property type="entry name" value="Aminoacid_DH-like_N_sf"/>
</dbReference>
<evidence type="ECO:0000256" key="7">
    <source>
        <dbReference type="RuleBase" id="RU004417"/>
    </source>
</evidence>
<dbReference type="Gene3D" id="3.40.50.10860">
    <property type="entry name" value="Leucine Dehydrogenase, chain A, domain 1"/>
    <property type="match status" value="1"/>
</dbReference>
<keyword evidence="11" id="KW-1185">Reference proteome</keyword>
<dbReference type="SUPFAM" id="SSF51735">
    <property type="entry name" value="NAD(P)-binding Rossmann-fold domains"/>
    <property type="match status" value="1"/>
</dbReference>
<evidence type="ECO:0000256" key="4">
    <source>
        <dbReference type="PIRSR" id="PIRSR000185-1"/>
    </source>
</evidence>
<dbReference type="PIRSF" id="PIRSF000185">
    <property type="entry name" value="Glu_DH"/>
    <property type="match status" value="1"/>
</dbReference>
<dbReference type="InterPro" id="IPR006097">
    <property type="entry name" value="Glu/Leu/Phe/Val/Trp_DH_dimer"/>
</dbReference>
<feature type="compositionally biased region" description="Low complexity" evidence="8">
    <location>
        <begin position="371"/>
        <end position="381"/>
    </location>
</feature>
<feature type="site" description="Important for catalysis" evidence="6">
    <location>
        <position position="109"/>
    </location>
</feature>
<sequence>MDRIRYDSIGPARVMHLYDPSIPFHAWLVIDNTARGPALGGVRITPEVTPEEVARLARTMTFKSAIADLPLGGGKAGIVFDSRDPDTETVVRRFARLIADIGDYIPAPDMGSDETSMTWIRQETGRAVGLPADLGGLPLDQLGATGFGLAVCAETVCRHLDMPLAGARVAVQGFGNVGSAAARFLTQKGAVLVALSDRQGTAWNPQGLDLDAALAARASGDDPVAAAGGSLLERDAIFGVDCDILLPAATADVIREDNQQQIRARMVLEGANIPATLQAEKALAGRGVLVVPDVIANAGGLIMAEAEHRGADKDEAFRRIEEKLLSNTERILVQSQQEGRLPRQTAERIARQRVLQAMGNGGRPRAVQRLSTSSSSGSSRN</sequence>
<protein>
    <recommendedName>
        <fullName evidence="3">Glutamate dehydrogenase</fullName>
    </recommendedName>
</protein>
<dbReference type="Pfam" id="PF02812">
    <property type="entry name" value="ELFV_dehydrog_N"/>
    <property type="match status" value="1"/>
</dbReference>
<accession>A0A5D3WGZ4</accession>
<dbReference type="Proteomes" id="UP000324159">
    <property type="component" value="Unassembled WGS sequence"/>
</dbReference>
<evidence type="ECO:0000256" key="8">
    <source>
        <dbReference type="SAM" id="MobiDB-lite"/>
    </source>
</evidence>
<dbReference type="InterPro" id="IPR006095">
    <property type="entry name" value="Glu/Leu/Phe/Val/Trp_DH"/>
</dbReference>
<dbReference type="SUPFAM" id="SSF53223">
    <property type="entry name" value="Aminoacid dehydrogenase-like, N-terminal domain"/>
    <property type="match status" value="1"/>
</dbReference>
<evidence type="ECO:0000313" key="11">
    <source>
        <dbReference type="Proteomes" id="UP000324159"/>
    </source>
</evidence>
<evidence type="ECO:0000256" key="2">
    <source>
        <dbReference type="ARBA" id="ARBA00023002"/>
    </source>
</evidence>
<feature type="binding site" evidence="5">
    <location>
        <position position="145"/>
    </location>
    <ligand>
        <name>NAD(+)</name>
        <dbReference type="ChEBI" id="CHEBI:57540"/>
    </ligand>
</feature>
<feature type="active site" description="Proton donor" evidence="4">
    <location>
        <position position="75"/>
    </location>
</feature>
<dbReference type="AlphaFoldDB" id="A0A5D3WGZ4"/>
<dbReference type="InterPro" id="IPR006096">
    <property type="entry name" value="Glu/Leu/Phe/Val/Trp_DH_C"/>
</dbReference>
<dbReference type="Gene3D" id="3.40.50.720">
    <property type="entry name" value="NAD(P)-binding Rossmann-like Domain"/>
    <property type="match status" value="1"/>
</dbReference>
<proteinExistence type="inferred from homology"/>
<dbReference type="OrthoDB" id="9803297at2"/>
<dbReference type="EMBL" id="VNIB01000008">
    <property type="protein sequence ID" value="TYO98093.1"/>
    <property type="molecule type" value="Genomic_DNA"/>
</dbReference>
<keyword evidence="5" id="KW-0547">Nucleotide-binding</keyword>
<reference evidence="10 11" key="1">
    <citation type="submission" date="2019-07" db="EMBL/GenBank/DDBJ databases">
        <title>Genomic Encyclopedia of Type Strains, Phase IV (KMG-IV): sequencing the most valuable type-strain genomes for metagenomic binning, comparative biology and taxonomic classification.</title>
        <authorList>
            <person name="Goeker M."/>
        </authorList>
    </citation>
    <scope>NUCLEOTIDE SEQUENCE [LARGE SCALE GENOMIC DNA]</scope>
    <source>
        <strain evidence="10 11">SS015</strain>
    </source>
</reference>
<dbReference type="InterPro" id="IPR014362">
    <property type="entry name" value="Glu_DH"/>
</dbReference>
<feature type="region of interest" description="Disordered" evidence="8">
    <location>
        <begin position="356"/>
        <end position="381"/>
    </location>
</feature>
<comment type="similarity">
    <text evidence="1 3 7">Belongs to the Glu/Leu/Phe/Val dehydrogenases family.</text>
</comment>
<dbReference type="InterPro" id="IPR036291">
    <property type="entry name" value="NAD(P)-bd_dom_sf"/>
</dbReference>
<dbReference type="PANTHER" id="PTHR11606">
    <property type="entry name" value="GLUTAMATE DEHYDROGENASE"/>
    <property type="match status" value="1"/>
</dbReference>
<comment type="caution">
    <text evidence="10">The sequence shown here is derived from an EMBL/GenBank/DDBJ whole genome shotgun (WGS) entry which is preliminary data.</text>
</comment>
<dbReference type="PANTHER" id="PTHR11606:SF13">
    <property type="entry name" value="GLUTAMATE DEHYDROGENASE 1, MITOCHONDRIAL"/>
    <property type="match status" value="1"/>
</dbReference>
<name>A0A5D3WGZ4_9BACT</name>